<proteinExistence type="predicted"/>
<keyword evidence="2" id="KW-1185">Reference proteome</keyword>
<reference evidence="1 2" key="1">
    <citation type="submission" date="2021-08" db="EMBL/GenBank/DDBJ databases">
        <title>Comparative Genomics Analysis of the Genus Qipengyuania Reveals Extensive Genetic Diversity and Metabolic Versatility, Including the Description of Fifteen Novel Species.</title>
        <authorList>
            <person name="Liu Y."/>
        </authorList>
    </citation>
    <scope>NUCLEOTIDE SEQUENCE [LARGE SCALE GENOMIC DNA]</scope>
    <source>
        <strain evidence="1 2">1XM2-8</strain>
    </source>
</reference>
<gene>
    <name evidence="1" type="ORF">K3166_08675</name>
</gene>
<name>A0ABX8ZBF5_9SPHN</name>
<dbReference type="Proteomes" id="UP000824280">
    <property type="component" value="Chromosome"/>
</dbReference>
<evidence type="ECO:0000313" key="1">
    <source>
        <dbReference type="EMBL" id="QZD86325.1"/>
    </source>
</evidence>
<accession>A0ABX8ZBF5</accession>
<protein>
    <submittedName>
        <fullName evidence="1">Recombination protein F</fullName>
    </submittedName>
</protein>
<evidence type="ECO:0000313" key="2">
    <source>
        <dbReference type="Proteomes" id="UP000824280"/>
    </source>
</evidence>
<dbReference type="EMBL" id="CP081297">
    <property type="protein sequence ID" value="QZD86325.1"/>
    <property type="molecule type" value="Genomic_DNA"/>
</dbReference>
<organism evidence="1 2">
    <name type="scientific">Qipengyuania psychrotolerans</name>
    <dbReference type="NCBI Taxonomy" id="2867238"/>
    <lineage>
        <taxon>Bacteria</taxon>
        <taxon>Pseudomonadati</taxon>
        <taxon>Pseudomonadota</taxon>
        <taxon>Alphaproteobacteria</taxon>
        <taxon>Sphingomonadales</taxon>
        <taxon>Erythrobacteraceae</taxon>
        <taxon>Qipengyuania</taxon>
    </lineage>
</organism>
<sequence>MFDHENIGSRVMAAVASLMITSAFFATAIVNATPVGVMA</sequence>